<keyword evidence="2" id="KW-0808">Transferase</keyword>
<dbReference type="EMBL" id="BQNB010010275">
    <property type="protein sequence ID" value="GJS75042.1"/>
    <property type="molecule type" value="Genomic_DNA"/>
</dbReference>
<keyword evidence="2" id="KW-0695">RNA-directed DNA polymerase</keyword>
<dbReference type="PANTHER" id="PTHR33710:SF64">
    <property type="entry name" value="ENDONUCLEASE_EXONUCLEASE_PHOSPHATASE DOMAIN-CONTAINING PROTEIN"/>
    <property type="match status" value="1"/>
</dbReference>
<keyword evidence="3" id="KW-1185">Reference proteome</keyword>
<dbReference type="Gene3D" id="3.60.10.10">
    <property type="entry name" value="Endonuclease/exonuclease/phosphatase"/>
    <property type="match status" value="1"/>
</dbReference>
<accession>A0ABQ4YDS7</accession>
<dbReference type="Pfam" id="PF14529">
    <property type="entry name" value="Exo_endo_phos_2"/>
    <property type="match status" value="1"/>
</dbReference>
<dbReference type="InterPro" id="IPR036691">
    <property type="entry name" value="Endo/exonu/phosph_ase_sf"/>
</dbReference>
<gene>
    <name evidence="2" type="ORF">Tco_0724923</name>
</gene>
<proteinExistence type="predicted"/>
<evidence type="ECO:0000313" key="2">
    <source>
        <dbReference type="EMBL" id="GJS75042.1"/>
    </source>
</evidence>
<sequence length="389" mass="45222">MENVDYFCIKNCWGNFSFEFVCGPSVGNSGGILCVWDPRMFSKQNSTVLDYFVAIQGVWIPNAKKCLIISVYAPQEISEKKMLWSYLNHMIDNWSGETIIMGDFNEVRSKEERYGTIFNDHNASFFNSFISSGGLVEVPLEGCTFTWCHKSGNKMSKLDQFLISEGHMGLCPNICAITLDRYLSDHRPILLREVCYDYGPIPFRLFHYWFEWEGFDRLVKDTWSKSTIADNNAIAKFMKKLKYLKEQIRLWVRAKKESACMQRSNLKGMLTDIDLLIDDKKVDQVLLNKRSQLMNSLQDLEKLESMEIAQKAKIKWSIEGDENSNYFHDILSKKRNQLATRGILAEGVWIGDPNSVKNEFLSHFKERFDRPCSLRLILDMNYLNRLNSD</sequence>
<dbReference type="PANTHER" id="PTHR33710">
    <property type="entry name" value="BNAC02G09200D PROTEIN"/>
    <property type="match status" value="1"/>
</dbReference>
<comment type="caution">
    <text evidence="2">The sequence shown here is derived from an EMBL/GenBank/DDBJ whole genome shotgun (WGS) entry which is preliminary data.</text>
</comment>
<evidence type="ECO:0000259" key="1">
    <source>
        <dbReference type="Pfam" id="PF14529"/>
    </source>
</evidence>
<dbReference type="SUPFAM" id="SSF56219">
    <property type="entry name" value="DNase I-like"/>
    <property type="match status" value="1"/>
</dbReference>
<evidence type="ECO:0000313" key="3">
    <source>
        <dbReference type="Proteomes" id="UP001151760"/>
    </source>
</evidence>
<dbReference type="GO" id="GO:0003964">
    <property type="term" value="F:RNA-directed DNA polymerase activity"/>
    <property type="evidence" value="ECO:0007669"/>
    <property type="project" value="UniProtKB-KW"/>
</dbReference>
<dbReference type="Proteomes" id="UP001151760">
    <property type="component" value="Unassembled WGS sequence"/>
</dbReference>
<reference evidence="2" key="1">
    <citation type="journal article" date="2022" name="Int. J. Mol. Sci.">
        <title>Draft Genome of Tanacetum Coccineum: Genomic Comparison of Closely Related Tanacetum-Family Plants.</title>
        <authorList>
            <person name="Yamashiro T."/>
            <person name="Shiraishi A."/>
            <person name="Nakayama K."/>
            <person name="Satake H."/>
        </authorList>
    </citation>
    <scope>NUCLEOTIDE SEQUENCE</scope>
</reference>
<dbReference type="InterPro" id="IPR005135">
    <property type="entry name" value="Endo/exonuclease/phosphatase"/>
</dbReference>
<name>A0ABQ4YDS7_9ASTR</name>
<protein>
    <submittedName>
        <fullName evidence="2">RNA-directed DNA polymerase, eukaryota</fullName>
    </submittedName>
</protein>
<reference evidence="2" key="2">
    <citation type="submission" date="2022-01" db="EMBL/GenBank/DDBJ databases">
        <authorList>
            <person name="Yamashiro T."/>
            <person name="Shiraishi A."/>
            <person name="Satake H."/>
            <person name="Nakayama K."/>
        </authorList>
    </citation>
    <scope>NUCLEOTIDE SEQUENCE</scope>
</reference>
<keyword evidence="2" id="KW-0548">Nucleotidyltransferase</keyword>
<feature type="domain" description="Endonuclease/exonuclease/phosphatase" evidence="1">
    <location>
        <begin position="67"/>
        <end position="189"/>
    </location>
</feature>
<organism evidence="2 3">
    <name type="scientific">Tanacetum coccineum</name>
    <dbReference type="NCBI Taxonomy" id="301880"/>
    <lineage>
        <taxon>Eukaryota</taxon>
        <taxon>Viridiplantae</taxon>
        <taxon>Streptophyta</taxon>
        <taxon>Embryophyta</taxon>
        <taxon>Tracheophyta</taxon>
        <taxon>Spermatophyta</taxon>
        <taxon>Magnoliopsida</taxon>
        <taxon>eudicotyledons</taxon>
        <taxon>Gunneridae</taxon>
        <taxon>Pentapetalae</taxon>
        <taxon>asterids</taxon>
        <taxon>campanulids</taxon>
        <taxon>Asterales</taxon>
        <taxon>Asteraceae</taxon>
        <taxon>Asteroideae</taxon>
        <taxon>Anthemideae</taxon>
        <taxon>Anthemidinae</taxon>
        <taxon>Tanacetum</taxon>
    </lineage>
</organism>